<feature type="region of interest" description="Disordered" evidence="1">
    <location>
        <begin position="218"/>
        <end position="243"/>
    </location>
</feature>
<evidence type="ECO:0008006" key="5">
    <source>
        <dbReference type="Google" id="ProtNLM"/>
    </source>
</evidence>
<evidence type="ECO:0000256" key="1">
    <source>
        <dbReference type="SAM" id="MobiDB-lite"/>
    </source>
</evidence>
<feature type="transmembrane region" description="Helical" evidence="2">
    <location>
        <begin position="46"/>
        <end position="66"/>
    </location>
</feature>
<proteinExistence type="predicted"/>
<reference evidence="4" key="1">
    <citation type="journal article" date="2019" name="Int. J. Syst. Evol. Microbiol.">
        <title>The Global Catalogue of Microorganisms (GCM) 10K type strain sequencing project: providing services to taxonomists for standard genome sequencing and annotation.</title>
        <authorList>
            <consortium name="The Broad Institute Genomics Platform"/>
            <consortium name="The Broad Institute Genome Sequencing Center for Infectious Disease"/>
            <person name="Wu L."/>
            <person name="Ma J."/>
        </authorList>
    </citation>
    <scope>NUCLEOTIDE SEQUENCE [LARGE SCALE GENOMIC DNA]</scope>
    <source>
        <strain evidence="4">JCM 16961</strain>
    </source>
</reference>
<sequence length="243" mass="25471">MDQIFSTLFNQPLGTDTALQVALSALSTLLTAVALMLLAHRNDLGWWVQILAAFAGPLVIALTFGYEGLLSAVPSLVVAAYGLWRFSRFTLHGRFTREVVRAPLHLRQFGWGLGVAVVLTALGLGQMLTSGFVFQAGTANIWIAYGCAAVISAALVGVANGVRWAWLAAAAAGVVNVGVLLAGGDPALGTLFALVLLALGALYGWFVWGALPVAERSDDAPRADAGNAADYPPHPYRDSPARG</sequence>
<organism evidence="3 4">
    <name type="scientific">Zhihengliuella alba</name>
    <dbReference type="NCBI Taxonomy" id="547018"/>
    <lineage>
        <taxon>Bacteria</taxon>
        <taxon>Bacillati</taxon>
        <taxon>Actinomycetota</taxon>
        <taxon>Actinomycetes</taxon>
        <taxon>Micrococcales</taxon>
        <taxon>Micrococcaceae</taxon>
        <taxon>Zhihengliuella</taxon>
    </lineage>
</organism>
<feature type="transmembrane region" description="Helical" evidence="2">
    <location>
        <begin position="111"/>
        <end position="133"/>
    </location>
</feature>
<feature type="transmembrane region" description="Helical" evidence="2">
    <location>
        <begin position="139"/>
        <end position="157"/>
    </location>
</feature>
<protein>
    <recommendedName>
        <fullName evidence="5">Nicotinamide mononucleotide transporter</fullName>
    </recommendedName>
</protein>
<comment type="caution">
    <text evidence="3">The sequence shown here is derived from an EMBL/GenBank/DDBJ whole genome shotgun (WGS) entry which is preliminary data.</text>
</comment>
<evidence type="ECO:0000256" key="2">
    <source>
        <dbReference type="SAM" id="Phobius"/>
    </source>
</evidence>
<dbReference type="EMBL" id="BAABCJ010000002">
    <property type="protein sequence ID" value="GAA3702809.1"/>
    <property type="molecule type" value="Genomic_DNA"/>
</dbReference>
<keyword evidence="2" id="KW-0472">Membrane</keyword>
<keyword evidence="2" id="KW-0812">Transmembrane</keyword>
<feature type="transmembrane region" description="Helical" evidence="2">
    <location>
        <begin position="188"/>
        <end position="208"/>
    </location>
</feature>
<feature type="transmembrane region" description="Helical" evidence="2">
    <location>
        <begin position="18"/>
        <end position="39"/>
    </location>
</feature>
<name>A0ABP7DG56_9MICC</name>
<feature type="transmembrane region" description="Helical" evidence="2">
    <location>
        <begin position="164"/>
        <end position="182"/>
    </location>
</feature>
<feature type="transmembrane region" description="Helical" evidence="2">
    <location>
        <begin position="72"/>
        <end position="91"/>
    </location>
</feature>
<dbReference type="RefSeq" id="WP_344882477.1">
    <property type="nucleotide sequence ID" value="NZ_BAABCJ010000002.1"/>
</dbReference>
<evidence type="ECO:0000313" key="3">
    <source>
        <dbReference type="EMBL" id="GAA3702809.1"/>
    </source>
</evidence>
<accession>A0ABP7DG56</accession>
<evidence type="ECO:0000313" key="4">
    <source>
        <dbReference type="Proteomes" id="UP001501536"/>
    </source>
</evidence>
<dbReference type="Proteomes" id="UP001501536">
    <property type="component" value="Unassembled WGS sequence"/>
</dbReference>
<keyword evidence="2" id="KW-1133">Transmembrane helix</keyword>
<keyword evidence="4" id="KW-1185">Reference proteome</keyword>
<gene>
    <name evidence="3" type="ORF">GCM10022377_15530</name>
</gene>